<protein>
    <submittedName>
        <fullName evidence="1">Uncharacterized protein</fullName>
    </submittedName>
</protein>
<gene>
    <name evidence="1" type="ORF">CRU91_10130</name>
</gene>
<evidence type="ECO:0000313" key="2">
    <source>
        <dbReference type="Proteomes" id="UP000252669"/>
    </source>
</evidence>
<reference evidence="1 2" key="1">
    <citation type="submission" date="2017-10" db="EMBL/GenBank/DDBJ databases">
        <title>Genomics of the genus Arcobacter.</title>
        <authorList>
            <person name="Perez-Cataluna A."/>
            <person name="Figueras M.J."/>
        </authorList>
    </citation>
    <scope>NUCLEOTIDE SEQUENCE [LARGE SCALE GENOMIC DNA]</scope>
    <source>
        <strain evidence="1 2">CECT 9230</strain>
    </source>
</reference>
<evidence type="ECO:0000313" key="1">
    <source>
        <dbReference type="EMBL" id="RBQ28240.1"/>
    </source>
</evidence>
<keyword evidence="2" id="KW-1185">Reference proteome</keyword>
<dbReference type="EMBL" id="PDKB01000019">
    <property type="protein sequence ID" value="RBQ28240.1"/>
    <property type="molecule type" value="Genomic_DNA"/>
</dbReference>
<organism evidence="1 2">
    <name type="scientific">Aliarcobacter vitoriensis</name>
    <dbReference type="NCBI Taxonomy" id="2011099"/>
    <lineage>
        <taxon>Bacteria</taxon>
        <taxon>Pseudomonadati</taxon>
        <taxon>Campylobacterota</taxon>
        <taxon>Epsilonproteobacteria</taxon>
        <taxon>Campylobacterales</taxon>
        <taxon>Arcobacteraceae</taxon>
        <taxon>Aliarcobacter</taxon>
    </lineage>
</organism>
<proteinExistence type="predicted"/>
<comment type="caution">
    <text evidence="1">The sequence shown here is derived from an EMBL/GenBank/DDBJ whole genome shotgun (WGS) entry which is preliminary data.</text>
</comment>
<dbReference type="AlphaFoldDB" id="A0A366MRK4"/>
<name>A0A366MRK4_9BACT</name>
<sequence>MAILLSFILPKMSVYLEKNDILKLKSDIVLIKNALQKEKTKRVLAQENSYINSLDSAKIDIKNEDLFSNILKMPIISTSTKDKEKGSWAKVSNSKYIFFTSSKTYEFYLDNGDFICSSKEIDCKELE</sequence>
<accession>A0A366MRK4</accession>
<dbReference type="Proteomes" id="UP000252669">
    <property type="component" value="Unassembled WGS sequence"/>
</dbReference>